<feature type="transmembrane region" description="Helical" evidence="1">
    <location>
        <begin position="26"/>
        <end position="44"/>
    </location>
</feature>
<gene>
    <name evidence="2" type="ORF">PMAYCL1PPCAC_14790</name>
</gene>
<feature type="non-terminal residue" evidence="2">
    <location>
        <position position="88"/>
    </location>
</feature>
<feature type="non-terminal residue" evidence="2">
    <location>
        <position position="1"/>
    </location>
</feature>
<dbReference type="Proteomes" id="UP001328107">
    <property type="component" value="Unassembled WGS sequence"/>
</dbReference>
<dbReference type="InterPro" id="IPR019423">
    <property type="entry name" value="7TM_GPCR_serpentine_rcpt_Srj"/>
</dbReference>
<dbReference type="EMBL" id="BTRK01000004">
    <property type="protein sequence ID" value="GMR44595.1"/>
    <property type="molecule type" value="Genomic_DNA"/>
</dbReference>
<accession>A0AAN5HXD1</accession>
<sequence length="88" mass="9692">GAGLNCLLIYLVLRFSRKSLGSYKQLLAIFAAYDVYLCVLHAVVKPKVLIVGTTFGVVGTHDSKVSISIFSASFTVPFTLMIIDFLYR</sequence>
<evidence type="ECO:0000313" key="2">
    <source>
        <dbReference type="EMBL" id="GMR44595.1"/>
    </source>
</evidence>
<organism evidence="2 3">
    <name type="scientific">Pristionchus mayeri</name>
    <dbReference type="NCBI Taxonomy" id="1317129"/>
    <lineage>
        <taxon>Eukaryota</taxon>
        <taxon>Metazoa</taxon>
        <taxon>Ecdysozoa</taxon>
        <taxon>Nematoda</taxon>
        <taxon>Chromadorea</taxon>
        <taxon>Rhabditida</taxon>
        <taxon>Rhabditina</taxon>
        <taxon>Diplogasteromorpha</taxon>
        <taxon>Diplogasteroidea</taxon>
        <taxon>Neodiplogasteridae</taxon>
        <taxon>Pristionchus</taxon>
    </lineage>
</organism>
<dbReference type="PANTHER" id="PTHR45907:SF16">
    <property type="entry name" value="SERPENTINE RECEPTOR, CLASS J"/>
    <property type="match status" value="1"/>
</dbReference>
<reference evidence="3" key="1">
    <citation type="submission" date="2022-10" db="EMBL/GenBank/DDBJ databases">
        <title>Genome assembly of Pristionchus species.</title>
        <authorList>
            <person name="Yoshida K."/>
            <person name="Sommer R.J."/>
        </authorList>
    </citation>
    <scope>NUCLEOTIDE SEQUENCE [LARGE SCALE GENOMIC DNA]</scope>
    <source>
        <strain evidence="3">RS5460</strain>
    </source>
</reference>
<name>A0AAN5HXD1_9BILA</name>
<comment type="caution">
    <text evidence="2">The sequence shown here is derived from an EMBL/GenBank/DDBJ whole genome shotgun (WGS) entry which is preliminary data.</text>
</comment>
<protein>
    <recommendedName>
        <fullName evidence="4">G protein-coupled receptor</fullName>
    </recommendedName>
</protein>
<dbReference type="PANTHER" id="PTHR45907">
    <property type="entry name" value="SERPENTINE RECEPTOR, CLASS J"/>
    <property type="match status" value="1"/>
</dbReference>
<evidence type="ECO:0008006" key="4">
    <source>
        <dbReference type="Google" id="ProtNLM"/>
    </source>
</evidence>
<dbReference type="Pfam" id="PF10326">
    <property type="entry name" value="7TM_GPCR_Str"/>
    <property type="match status" value="1"/>
</dbReference>
<keyword evidence="1" id="KW-0472">Membrane</keyword>
<keyword evidence="3" id="KW-1185">Reference proteome</keyword>
<keyword evidence="1" id="KW-0812">Transmembrane</keyword>
<dbReference type="AlphaFoldDB" id="A0AAN5HXD1"/>
<evidence type="ECO:0000313" key="3">
    <source>
        <dbReference type="Proteomes" id="UP001328107"/>
    </source>
</evidence>
<evidence type="ECO:0000256" key="1">
    <source>
        <dbReference type="SAM" id="Phobius"/>
    </source>
</evidence>
<dbReference type="InterPro" id="IPR019428">
    <property type="entry name" value="7TM_GPCR_serpentine_rcpt_Str"/>
</dbReference>
<feature type="transmembrane region" description="Helical" evidence="1">
    <location>
        <begin position="64"/>
        <end position="87"/>
    </location>
</feature>
<proteinExistence type="predicted"/>
<keyword evidence="1" id="KW-1133">Transmembrane helix</keyword>